<protein>
    <submittedName>
        <fullName evidence="10">4-amino-4-deoxy-L-arabinose transferase-like glycosyltransferase</fullName>
    </submittedName>
</protein>
<sequence>MEIKKFRNGFTSFVTIALKPLILILIFATILDLKVFYKGLDLSFTVSTLALILTVVLGYFLVKSKTLNNRSKIIIILIWGAILRILWLINVKSVPVSDFNTMYQTAKAVLEGNYGMMWGTGYIARFPHLTVMTMYMALMLKLFSNAILAMKIVNLIMGVIIIYLIYLILNETFEKKYYGIIGALIASVFPPFVTYTGVLCTENIAIPFYLGSIYVFLITCKKKVHPAMFILSGVLLSIGNLFRMVAPVMVIAYVMYIIIYTDNKVKNKIINILMVAISFGLVLVIASSTLKAFKITEYNLWKGAEPATTLILKGTNIKHGGRWNLDDAQIPEKYNFNYDEIDNACKEIIYDRLTTTPPSELLKFYIKKYSNQWAEGDLSGVFWSQLNVPNKDILINFNNGGRFAIQFMYLIVMILVFIGLFNKKRFKKKSEINLFYIAFGGYGLSYLFIEMQSRYSYIVCWLFIILAVSGIEKIKELWNIR</sequence>
<comment type="caution">
    <text evidence="10">The sequence shown here is derived from an EMBL/GenBank/DDBJ whole genome shotgun (WGS) entry which is preliminary data.</text>
</comment>
<dbReference type="InterPro" id="IPR038731">
    <property type="entry name" value="RgtA/B/C-like"/>
</dbReference>
<comment type="subcellular location">
    <subcellularLocation>
        <location evidence="1">Cell membrane</location>
        <topology evidence="1">Multi-pass membrane protein</topology>
    </subcellularLocation>
</comment>
<gene>
    <name evidence="10" type="ORF">J2Z53_002467</name>
</gene>
<feature type="transmembrane region" description="Helical" evidence="8">
    <location>
        <begin position="122"/>
        <end position="140"/>
    </location>
</feature>
<evidence type="ECO:0000256" key="4">
    <source>
        <dbReference type="ARBA" id="ARBA00022679"/>
    </source>
</evidence>
<evidence type="ECO:0000256" key="5">
    <source>
        <dbReference type="ARBA" id="ARBA00022692"/>
    </source>
</evidence>
<evidence type="ECO:0000256" key="2">
    <source>
        <dbReference type="ARBA" id="ARBA00022475"/>
    </source>
</evidence>
<proteinExistence type="predicted"/>
<feature type="transmembrane region" description="Helical" evidence="8">
    <location>
        <begin position="455"/>
        <end position="471"/>
    </location>
</feature>
<feature type="transmembrane region" description="Helical" evidence="8">
    <location>
        <begin position="403"/>
        <end position="421"/>
    </location>
</feature>
<feature type="transmembrane region" description="Helical" evidence="8">
    <location>
        <begin position="152"/>
        <end position="169"/>
    </location>
</feature>
<feature type="transmembrane region" description="Helical" evidence="8">
    <location>
        <begin position="229"/>
        <end position="257"/>
    </location>
</feature>
<dbReference type="Proteomes" id="UP000783390">
    <property type="component" value="Unassembled WGS sequence"/>
</dbReference>
<name>A0ABS4F3M2_9CLOT</name>
<evidence type="ECO:0000256" key="1">
    <source>
        <dbReference type="ARBA" id="ARBA00004651"/>
    </source>
</evidence>
<feature type="transmembrane region" description="Helical" evidence="8">
    <location>
        <begin position="73"/>
        <end position="89"/>
    </location>
</feature>
<evidence type="ECO:0000313" key="11">
    <source>
        <dbReference type="Proteomes" id="UP000783390"/>
    </source>
</evidence>
<keyword evidence="7 8" id="KW-0472">Membrane</keyword>
<feature type="transmembrane region" description="Helical" evidence="8">
    <location>
        <begin position="269"/>
        <end position="290"/>
    </location>
</feature>
<feature type="transmembrane region" description="Helical" evidence="8">
    <location>
        <begin position="175"/>
        <end position="193"/>
    </location>
</feature>
<keyword evidence="11" id="KW-1185">Reference proteome</keyword>
<dbReference type="EMBL" id="JAGGJZ010000013">
    <property type="protein sequence ID" value="MBP1890845.1"/>
    <property type="molecule type" value="Genomic_DNA"/>
</dbReference>
<dbReference type="InterPro" id="IPR050297">
    <property type="entry name" value="LipidA_mod_glycosyltrf_83"/>
</dbReference>
<evidence type="ECO:0000256" key="3">
    <source>
        <dbReference type="ARBA" id="ARBA00022676"/>
    </source>
</evidence>
<accession>A0ABS4F3M2</accession>
<keyword evidence="2" id="KW-1003">Cell membrane</keyword>
<organism evidence="10 11">
    <name type="scientific">Clostridium moniliforme</name>
    <dbReference type="NCBI Taxonomy" id="39489"/>
    <lineage>
        <taxon>Bacteria</taxon>
        <taxon>Bacillati</taxon>
        <taxon>Bacillota</taxon>
        <taxon>Clostridia</taxon>
        <taxon>Eubacteriales</taxon>
        <taxon>Clostridiaceae</taxon>
        <taxon>Clostridium</taxon>
    </lineage>
</organism>
<dbReference type="PANTHER" id="PTHR33908">
    <property type="entry name" value="MANNOSYLTRANSFERASE YKCB-RELATED"/>
    <property type="match status" value="1"/>
</dbReference>
<keyword evidence="5 8" id="KW-0812">Transmembrane</keyword>
<keyword evidence="3" id="KW-0328">Glycosyltransferase</keyword>
<evidence type="ECO:0000259" key="9">
    <source>
        <dbReference type="Pfam" id="PF13231"/>
    </source>
</evidence>
<keyword evidence="6 8" id="KW-1133">Transmembrane helix</keyword>
<feature type="transmembrane region" description="Helical" evidence="8">
    <location>
        <begin position="433"/>
        <end position="449"/>
    </location>
</feature>
<dbReference type="PANTHER" id="PTHR33908:SF11">
    <property type="entry name" value="MEMBRANE PROTEIN"/>
    <property type="match status" value="1"/>
</dbReference>
<evidence type="ECO:0000256" key="6">
    <source>
        <dbReference type="ARBA" id="ARBA00022989"/>
    </source>
</evidence>
<feature type="transmembrane region" description="Helical" evidence="8">
    <location>
        <begin position="200"/>
        <end position="217"/>
    </location>
</feature>
<feature type="transmembrane region" description="Helical" evidence="8">
    <location>
        <begin position="12"/>
        <end position="30"/>
    </location>
</feature>
<feature type="transmembrane region" description="Helical" evidence="8">
    <location>
        <begin position="42"/>
        <end position="61"/>
    </location>
</feature>
<dbReference type="Pfam" id="PF13231">
    <property type="entry name" value="PMT_2"/>
    <property type="match status" value="1"/>
</dbReference>
<evidence type="ECO:0000256" key="7">
    <source>
        <dbReference type="ARBA" id="ARBA00023136"/>
    </source>
</evidence>
<evidence type="ECO:0000313" key="10">
    <source>
        <dbReference type="EMBL" id="MBP1890845.1"/>
    </source>
</evidence>
<keyword evidence="4" id="KW-0808">Transferase</keyword>
<evidence type="ECO:0000256" key="8">
    <source>
        <dbReference type="SAM" id="Phobius"/>
    </source>
</evidence>
<feature type="domain" description="Glycosyltransferase RgtA/B/C/D-like" evidence="9">
    <location>
        <begin position="135"/>
        <end position="283"/>
    </location>
</feature>
<reference evidence="10 11" key="1">
    <citation type="submission" date="2021-03" db="EMBL/GenBank/DDBJ databases">
        <title>Genomic Encyclopedia of Type Strains, Phase IV (KMG-IV): sequencing the most valuable type-strain genomes for metagenomic binning, comparative biology and taxonomic classification.</title>
        <authorList>
            <person name="Goeker M."/>
        </authorList>
    </citation>
    <scope>NUCLEOTIDE SEQUENCE [LARGE SCALE GENOMIC DNA]</scope>
    <source>
        <strain evidence="10 11">DSM 3984</strain>
    </source>
</reference>
<dbReference type="RefSeq" id="WP_209797760.1">
    <property type="nucleotide sequence ID" value="NZ_JAGGJZ010000013.1"/>
</dbReference>